<gene>
    <name evidence="3" type="ORF">SAMN06296020_1322</name>
</gene>
<proteinExistence type="predicted"/>
<dbReference type="GO" id="GO:0008641">
    <property type="term" value="F:ubiquitin-like modifier activating enzyme activity"/>
    <property type="evidence" value="ECO:0007669"/>
    <property type="project" value="InterPro"/>
</dbReference>
<dbReference type="GO" id="GO:0004792">
    <property type="term" value="F:thiosulfate-cyanide sulfurtransferase activity"/>
    <property type="evidence" value="ECO:0007669"/>
    <property type="project" value="TreeGrafter"/>
</dbReference>
<dbReference type="RefSeq" id="WP_283410936.1">
    <property type="nucleotide sequence ID" value="NZ_FXUF01000032.1"/>
</dbReference>
<dbReference type="Gene3D" id="3.40.50.720">
    <property type="entry name" value="NAD(P)-binding Rossmann-like Domain"/>
    <property type="match status" value="1"/>
</dbReference>
<dbReference type="InterPro" id="IPR045886">
    <property type="entry name" value="ThiF/MoeB/HesA"/>
</dbReference>
<keyword evidence="3" id="KW-0548">Nucleotidyltransferase</keyword>
<dbReference type="AlphaFoldDB" id="A0AA45WZC1"/>
<dbReference type="SUPFAM" id="SSF69572">
    <property type="entry name" value="Activating enzymes of the ubiquitin-like proteins"/>
    <property type="match status" value="1"/>
</dbReference>
<dbReference type="Proteomes" id="UP001158066">
    <property type="component" value="Unassembled WGS sequence"/>
</dbReference>
<evidence type="ECO:0000259" key="2">
    <source>
        <dbReference type="Pfam" id="PF14461"/>
    </source>
</evidence>
<comment type="caution">
    <text evidence="3">The sequence shown here is derived from an EMBL/GenBank/DDBJ whole genome shotgun (WGS) entry which is preliminary data.</text>
</comment>
<dbReference type="CDD" id="cd01483">
    <property type="entry name" value="E1_enzyme_family"/>
    <property type="match status" value="1"/>
</dbReference>
<dbReference type="InterPro" id="IPR035985">
    <property type="entry name" value="Ubiquitin-activating_enz"/>
</dbReference>
<dbReference type="Pfam" id="PF00899">
    <property type="entry name" value="ThiF"/>
    <property type="match status" value="1"/>
</dbReference>
<reference evidence="3" key="1">
    <citation type="submission" date="2017-05" db="EMBL/GenBank/DDBJ databases">
        <authorList>
            <person name="Varghese N."/>
            <person name="Submissions S."/>
        </authorList>
    </citation>
    <scope>NUCLEOTIDE SEQUENCE</scope>
    <source>
        <strain evidence="3">Su22</strain>
    </source>
</reference>
<feature type="domain" description="Prokaryotic E2 family B" evidence="2">
    <location>
        <begin position="37"/>
        <end position="136"/>
    </location>
</feature>
<feature type="domain" description="THIF-type NAD/FAD binding fold" evidence="1">
    <location>
        <begin position="313"/>
        <end position="464"/>
    </location>
</feature>
<keyword evidence="4" id="KW-1185">Reference proteome</keyword>
<protein>
    <submittedName>
        <fullName evidence="3">Molybdopterin or thiamine biosynthesis adenylyltransferase</fullName>
    </submittedName>
</protein>
<dbReference type="PANTHER" id="PTHR10953:SF102">
    <property type="entry name" value="ADENYLYLTRANSFERASE AND SULFURTRANSFERASE MOCS3"/>
    <property type="match status" value="1"/>
</dbReference>
<organism evidence="3 4">
    <name type="scientific">Anoxynatronum buryatiense</name>
    <dbReference type="NCBI Taxonomy" id="489973"/>
    <lineage>
        <taxon>Bacteria</taxon>
        <taxon>Bacillati</taxon>
        <taxon>Bacillota</taxon>
        <taxon>Clostridia</taxon>
        <taxon>Eubacteriales</taxon>
        <taxon>Clostridiaceae</taxon>
        <taxon>Anoxynatronum</taxon>
    </lineage>
</organism>
<name>A0AA45WZC1_9CLOT</name>
<dbReference type="GO" id="GO:0016779">
    <property type="term" value="F:nucleotidyltransferase activity"/>
    <property type="evidence" value="ECO:0007669"/>
    <property type="project" value="UniProtKB-KW"/>
</dbReference>
<dbReference type="PANTHER" id="PTHR10953">
    <property type="entry name" value="UBIQUITIN-ACTIVATING ENZYME E1"/>
    <property type="match status" value="1"/>
</dbReference>
<keyword evidence="3" id="KW-0808">Transferase</keyword>
<evidence type="ECO:0000313" key="4">
    <source>
        <dbReference type="Proteomes" id="UP001158066"/>
    </source>
</evidence>
<dbReference type="InterPro" id="IPR000594">
    <property type="entry name" value="ThiF_NAD_FAD-bd"/>
</dbReference>
<evidence type="ECO:0000259" key="1">
    <source>
        <dbReference type="Pfam" id="PF00899"/>
    </source>
</evidence>
<accession>A0AA45WZC1</accession>
<sequence>MLKIIENIFSELDEINCVDGIHEKCDYAKKSYLYLAEFSMNINGNSVDLVLGVPKNWTVHLFDVYIKLYKNIKLIPHMSEHGKLCLYETEGILIDSNFTELLKDTIHRTNQLLIAGLESANTNDFVEEFENYWLLLPDSVYIRSLVLLGQDVKKIKCINRENSSRNNTNKIRDIICADSELEIKLYSTNDSIYNGLYIPVTTKDFVYPPDWRLNLNIEFINGLLNLANVDYQRVAKVLKKNRILLIFNVFQPSMDNSIFGVFIWGHEFDDKLKQISFLSNSNHGINPGSISRCDKAYLVNRGGGAFSGIVYEKVLIIGCGSIGGYFISELIKAGFNNITIVDDDKLEEANIFRHILGMEHVDMYKVVALHNYLTKNYPYLKIFPYPNKIEELIEDGSLDLKDYDLIISAVGNHNVNRMLNRYVFRHSIKSPTLYLWNEVLGIGSHAALIQHGFDGCYDCFFEYDESGIYDRTTFAEKGQHYTRRLTGCGSTFMPFSSLDSIRTTILGMDAIKTLNNEGFAESILISKKGDASYFETCGYRTSSRYENSKTLEIVVPASEFKKDKCIVCGSGII</sequence>
<evidence type="ECO:0000313" key="3">
    <source>
        <dbReference type="EMBL" id="SMP72643.1"/>
    </source>
</evidence>
<dbReference type="InterPro" id="IPR032701">
    <property type="entry name" value="Prok-E2_B_dom"/>
</dbReference>
<dbReference type="Pfam" id="PF14461">
    <property type="entry name" value="Prok-E2_B"/>
    <property type="match status" value="1"/>
</dbReference>
<dbReference type="EMBL" id="FXUF01000032">
    <property type="protein sequence ID" value="SMP72643.1"/>
    <property type="molecule type" value="Genomic_DNA"/>
</dbReference>
<dbReference type="GO" id="GO:0005737">
    <property type="term" value="C:cytoplasm"/>
    <property type="evidence" value="ECO:0007669"/>
    <property type="project" value="TreeGrafter"/>
</dbReference>